<dbReference type="GO" id="GO:0009229">
    <property type="term" value="P:thiamine diphosphate biosynthetic process"/>
    <property type="evidence" value="ECO:0007669"/>
    <property type="project" value="UniProtKB-UniRule"/>
</dbReference>
<dbReference type="UniPathway" id="UPA00060">
    <property type="reaction ID" value="UER00139"/>
</dbReference>
<sequence>MIDYADIYRLHQKLVNTKPVVLNLTNSVTQDFMANVLLALGAAPIMSSSIDEVAELVSISGAININIGTLDNQFINIAKYATKDANAKNKPVILDPVGAGASQIRTNSAVELSQYANIIRGNSSEIMALVRNDVVTHGVESSRQSQDAIESAKSLANKYKSIIAISGETDYIIGVDQASESSYGTELMTKVSGMGCALGAVIAAFAAVEKDYFLATNIAIAFYTLVAEDARRRADKPAKFRTEFIDSLFAPDWDFINDKLGKVK</sequence>
<evidence type="ECO:0000256" key="11">
    <source>
        <dbReference type="HAMAP-Rule" id="MF_00228"/>
    </source>
</evidence>
<evidence type="ECO:0000313" key="13">
    <source>
        <dbReference type="Proteomes" id="UP000236655"/>
    </source>
</evidence>
<dbReference type="AlphaFoldDB" id="A0A2I7N916"/>
<feature type="binding site" evidence="11">
    <location>
        <position position="193"/>
    </location>
    <ligand>
        <name>substrate</name>
    </ligand>
</feature>
<evidence type="ECO:0000256" key="8">
    <source>
        <dbReference type="ARBA" id="ARBA00022840"/>
    </source>
</evidence>
<accession>A0A2I7N916</accession>
<evidence type="ECO:0000256" key="7">
    <source>
        <dbReference type="ARBA" id="ARBA00022777"/>
    </source>
</evidence>
<organism evidence="12 13">
    <name type="scientific">Aquella oligotrophica</name>
    <dbReference type="NCBI Taxonomy" id="2067065"/>
    <lineage>
        <taxon>Bacteria</taxon>
        <taxon>Pseudomonadati</taxon>
        <taxon>Pseudomonadota</taxon>
        <taxon>Betaproteobacteria</taxon>
        <taxon>Neisseriales</taxon>
        <taxon>Neisseriaceae</taxon>
        <taxon>Aquella</taxon>
    </lineage>
</organism>
<dbReference type="KEGG" id="nba:CUN60_11805"/>
<dbReference type="InterPro" id="IPR000417">
    <property type="entry name" value="Hyethyz_kinase"/>
</dbReference>
<feature type="binding site" evidence="11">
    <location>
        <position position="46"/>
    </location>
    <ligand>
        <name>substrate</name>
    </ligand>
</feature>
<gene>
    <name evidence="11" type="primary">thiM</name>
    <name evidence="12" type="ORF">CUN60_11805</name>
</gene>
<keyword evidence="7 11" id="KW-0418">Kinase</keyword>
<dbReference type="Proteomes" id="UP000236655">
    <property type="component" value="Chromosome"/>
</dbReference>
<keyword evidence="10 11" id="KW-0784">Thiamine biosynthesis</keyword>
<evidence type="ECO:0000313" key="12">
    <source>
        <dbReference type="EMBL" id="AUR52950.1"/>
    </source>
</evidence>
<evidence type="ECO:0000256" key="4">
    <source>
        <dbReference type="ARBA" id="ARBA00022679"/>
    </source>
</evidence>
<comment type="similarity">
    <text evidence="11">Belongs to the Thz kinase family.</text>
</comment>
<dbReference type="InterPro" id="IPR029056">
    <property type="entry name" value="Ribokinase-like"/>
</dbReference>
<comment type="pathway">
    <text evidence="3 11">Cofactor biosynthesis; thiamine diphosphate biosynthesis; 4-methyl-5-(2-phosphoethyl)-thiazole from 5-(2-hydroxyethyl)-4-methylthiazole: step 1/1.</text>
</comment>
<name>A0A2I7N916_9NEIS</name>
<proteinExistence type="inferred from homology"/>
<reference evidence="13" key="1">
    <citation type="submission" date="2017-11" db="EMBL/GenBank/DDBJ databases">
        <authorList>
            <person name="Chan K.G."/>
            <person name="Lee L.S."/>
        </authorList>
    </citation>
    <scope>NUCLEOTIDE SEQUENCE [LARGE SCALE GENOMIC DNA]</scope>
    <source>
        <strain evidence="13">DSM 100970</strain>
    </source>
</reference>
<dbReference type="CDD" id="cd01170">
    <property type="entry name" value="THZ_kinase"/>
    <property type="match status" value="1"/>
</dbReference>
<keyword evidence="6 11" id="KW-0547">Nucleotide-binding</keyword>
<feature type="binding site" evidence="11">
    <location>
        <position position="120"/>
    </location>
    <ligand>
        <name>ATP</name>
        <dbReference type="ChEBI" id="CHEBI:30616"/>
    </ligand>
</feature>
<dbReference type="Pfam" id="PF02110">
    <property type="entry name" value="HK"/>
    <property type="match status" value="1"/>
</dbReference>
<evidence type="ECO:0000256" key="2">
    <source>
        <dbReference type="ARBA" id="ARBA00001946"/>
    </source>
</evidence>
<evidence type="ECO:0000256" key="5">
    <source>
        <dbReference type="ARBA" id="ARBA00022723"/>
    </source>
</evidence>
<evidence type="ECO:0000256" key="1">
    <source>
        <dbReference type="ARBA" id="ARBA00001771"/>
    </source>
</evidence>
<keyword evidence="9 11" id="KW-0460">Magnesium</keyword>
<comment type="catalytic activity">
    <reaction evidence="1 11">
        <text>5-(2-hydroxyethyl)-4-methylthiazole + ATP = 4-methyl-5-(2-phosphooxyethyl)-thiazole + ADP + H(+)</text>
        <dbReference type="Rhea" id="RHEA:24212"/>
        <dbReference type="ChEBI" id="CHEBI:15378"/>
        <dbReference type="ChEBI" id="CHEBI:17957"/>
        <dbReference type="ChEBI" id="CHEBI:30616"/>
        <dbReference type="ChEBI" id="CHEBI:58296"/>
        <dbReference type="ChEBI" id="CHEBI:456216"/>
        <dbReference type="EC" id="2.7.1.50"/>
    </reaction>
</comment>
<dbReference type="Gene3D" id="3.40.1190.20">
    <property type="match status" value="1"/>
</dbReference>
<evidence type="ECO:0000256" key="6">
    <source>
        <dbReference type="ARBA" id="ARBA00022741"/>
    </source>
</evidence>
<dbReference type="EMBL" id="CP024847">
    <property type="protein sequence ID" value="AUR52950.1"/>
    <property type="molecule type" value="Genomic_DNA"/>
</dbReference>
<comment type="function">
    <text evidence="11">Catalyzes the phosphorylation of the hydroxyl group of 4-methyl-5-beta-hydroxyethylthiazole (THZ).</text>
</comment>
<dbReference type="HAMAP" id="MF_00228">
    <property type="entry name" value="Thz_kinase"/>
    <property type="match status" value="1"/>
</dbReference>
<dbReference type="NCBIfam" id="NF006830">
    <property type="entry name" value="PRK09355.1"/>
    <property type="match status" value="1"/>
</dbReference>
<dbReference type="GO" id="GO:0009228">
    <property type="term" value="P:thiamine biosynthetic process"/>
    <property type="evidence" value="ECO:0007669"/>
    <property type="project" value="UniProtKB-KW"/>
</dbReference>
<evidence type="ECO:0000256" key="3">
    <source>
        <dbReference type="ARBA" id="ARBA00004868"/>
    </source>
</evidence>
<dbReference type="SUPFAM" id="SSF53613">
    <property type="entry name" value="Ribokinase-like"/>
    <property type="match status" value="1"/>
</dbReference>
<keyword evidence="4 11" id="KW-0808">Transferase</keyword>
<dbReference type="PIRSF" id="PIRSF000513">
    <property type="entry name" value="Thz_kinase"/>
    <property type="match status" value="1"/>
</dbReference>
<dbReference type="PRINTS" id="PR01099">
    <property type="entry name" value="HYETHTZKNASE"/>
</dbReference>
<dbReference type="GO" id="GO:0000287">
    <property type="term" value="F:magnesium ion binding"/>
    <property type="evidence" value="ECO:0007669"/>
    <property type="project" value="UniProtKB-UniRule"/>
</dbReference>
<dbReference type="GO" id="GO:0004417">
    <property type="term" value="F:hydroxyethylthiazole kinase activity"/>
    <property type="evidence" value="ECO:0007669"/>
    <property type="project" value="UniProtKB-UniRule"/>
</dbReference>
<evidence type="ECO:0000256" key="10">
    <source>
        <dbReference type="ARBA" id="ARBA00022977"/>
    </source>
</evidence>
<keyword evidence="8 11" id="KW-0067">ATP-binding</keyword>
<dbReference type="EC" id="2.7.1.50" evidence="11"/>
<dbReference type="GO" id="GO:0005524">
    <property type="term" value="F:ATP binding"/>
    <property type="evidence" value="ECO:0007669"/>
    <property type="project" value="UniProtKB-UniRule"/>
</dbReference>
<feature type="binding site" evidence="11">
    <location>
        <position position="166"/>
    </location>
    <ligand>
        <name>ATP</name>
        <dbReference type="ChEBI" id="CHEBI:30616"/>
    </ligand>
</feature>
<protein>
    <recommendedName>
        <fullName evidence="11">Hydroxyethylthiazole kinase</fullName>
        <ecNumber evidence="11">2.7.1.50</ecNumber>
    </recommendedName>
    <alternativeName>
        <fullName evidence="11">4-methyl-5-beta-hydroxyethylthiazole kinase</fullName>
        <shortName evidence="11">TH kinase</shortName>
        <shortName evidence="11">Thz kinase</shortName>
    </alternativeName>
</protein>
<evidence type="ECO:0000256" key="9">
    <source>
        <dbReference type="ARBA" id="ARBA00022842"/>
    </source>
</evidence>
<dbReference type="RefSeq" id="WP_102952236.1">
    <property type="nucleotide sequence ID" value="NZ_CP024847.1"/>
</dbReference>
<keyword evidence="13" id="KW-1185">Reference proteome</keyword>
<comment type="cofactor">
    <cofactor evidence="2 11">
        <name>Mg(2+)</name>
        <dbReference type="ChEBI" id="CHEBI:18420"/>
    </cofactor>
</comment>
<keyword evidence="5 11" id="KW-0479">Metal-binding</keyword>
<dbReference type="OrthoDB" id="8909021at2"/>